<dbReference type="Proteomes" id="UP001642487">
    <property type="component" value="Chromosome 7"/>
</dbReference>
<evidence type="ECO:0008006" key="14">
    <source>
        <dbReference type="Google" id="ProtNLM"/>
    </source>
</evidence>
<evidence type="ECO:0000256" key="5">
    <source>
        <dbReference type="ARBA" id="ARBA00022723"/>
    </source>
</evidence>
<sequence>MCYEYSSEAPLSECTYPLVNIFLLCCLEYAFEHQNRKLFHWSDCSSSQVVAQPDDLLRPKKLEKLLRRQGFAGNTYRILYGDLKDEAAMREQPKKLEKVLREQGFAGNSYRILYGDLKFRAAMREQALSKPMNFSNDIAPRVIPSIHHTIQNYGKNSFMWLGPIPRVHIMDPEQLKIVFSLINDFQKPTINPFARLLADGILNHEGPKWVKHRKIINPAFHLEKLKDMVPAFYHSCNEMVSKWENMVFVEGSCELDVMPYLQNMTADVISRTAFGSSYEKGKKIFKLQTELVELVIQSTLGVYIPGWRFLPTKSNNKMKEISNEITTLILDIMSEREKSMKAGEAIQTDLLIILMKSNLNEIKQHGSNKDIGMSIEDVIAECKLFYIAGQETTATLLVWTMVLLSSYLEWQEQARAEIFEIFGNKKPDYDGLSRLKVVTMIFNEVLRLYPPVSMFGRFVKKETRLGKLTLPAGVMLALPTILIQRDPELWGEDANEFKPERFSKGVSKATKNPSAFVPFGLGPRICIGLNFAMIEAKLALSMILQRFSFELSSSYTHAPTVTITTQPQHGAHIILHKL</sequence>
<dbReference type="InterPro" id="IPR002401">
    <property type="entry name" value="Cyt_P450_E_grp-I"/>
</dbReference>
<dbReference type="InterPro" id="IPR050665">
    <property type="entry name" value="Cytochrome_P450_Monooxygen"/>
</dbReference>
<dbReference type="CDD" id="cd20642">
    <property type="entry name" value="CYP72"/>
    <property type="match status" value="1"/>
</dbReference>
<evidence type="ECO:0000256" key="1">
    <source>
        <dbReference type="ARBA" id="ARBA00004167"/>
    </source>
</evidence>
<keyword evidence="6" id="KW-1133">Transmembrane helix</keyword>
<dbReference type="PRINTS" id="PR00385">
    <property type="entry name" value="P450"/>
</dbReference>
<gene>
    <name evidence="12" type="ORF">CITCOLO1_LOCUS17558</name>
</gene>
<keyword evidence="10" id="KW-0472">Membrane</keyword>
<dbReference type="PRINTS" id="PR00463">
    <property type="entry name" value="EP450I"/>
</dbReference>
<keyword evidence="7 11" id="KW-0560">Oxidoreductase</keyword>
<keyword evidence="13" id="KW-1185">Reference proteome</keyword>
<dbReference type="EMBL" id="OZ021741">
    <property type="protein sequence ID" value="CAK9325298.1"/>
    <property type="molecule type" value="Genomic_DNA"/>
</dbReference>
<dbReference type="InterPro" id="IPR017972">
    <property type="entry name" value="Cyt_P450_CS"/>
</dbReference>
<name>A0ABP0Z0Q8_9ROSI</name>
<evidence type="ECO:0000256" key="4">
    <source>
        <dbReference type="ARBA" id="ARBA00022692"/>
    </source>
</evidence>
<evidence type="ECO:0000256" key="11">
    <source>
        <dbReference type="RuleBase" id="RU000461"/>
    </source>
</evidence>
<proteinExistence type="inferred from homology"/>
<dbReference type="InterPro" id="IPR001128">
    <property type="entry name" value="Cyt_P450"/>
</dbReference>
<keyword evidence="9 11" id="KW-0503">Monooxygenase</keyword>
<evidence type="ECO:0000256" key="6">
    <source>
        <dbReference type="ARBA" id="ARBA00022989"/>
    </source>
</evidence>
<evidence type="ECO:0000256" key="2">
    <source>
        <dbReference type="ARBA" id="ARBA00010617"/>
    </source>
</evidence>
<evidence type="ECO:0000256" key="7">
    <source>
        <dbReference type="ARBA" id="ARBA00023002"/>
    </source>
</evidence>
<keyword evidence="8 11" id="KW-0408">Iron</keyword>
<evidence type="ECO:0000256" key="8">
    <source>
        <dbReference type="ARBA" id="ARBA00023004"/>
    </source>
</evidence>
<keyword evidence="5 11" id="KW-0479">Metal-binding</keyword>
<dbReference type="Gene3D" id="1.10.630.10">
    <property type="entry name" value="Cytochrome P450"/>
    <property type="match status" value="1"/>
</dbReference>
<dbReference type="PROSITE" id="PS00086">
    <property type="entry name" value="CYTOCHROME_P450"/>
    <property type="match status" value="1"/>
</dbReference>
<dbReference type="InterPro" id="IPR036396">
    <property type="entry name" value="Cyt_P450_sf"/>
</dbReference>
<comment type="subcellular location">
    <subcellularLocation>
        <location evidence="1">Membrane</location>
        <topology evidence="1">Single-pass membrane protein</topology>
    </subcellularLocation>
</comment>
<dbReference type="SUPFAM" id="SSF48264">
    <property type="entry name" value="Cytochrome P450"/>
    <property type="match status" value="1"/>
</dbReference>
<accession>A0ABP0Z0Q8</accession>
<dbReference type="Pfam" id="PF00067">
    <property type="entry name" value="p450"/>
    <property type="match status" value="1"/>
</dbReference>
<protein>
    <recommendedName>
        <fullName evidence="14">Cytochrome P450</fullName>
    </recommendedName>
</protein>
<dbReference type="PANTHER" id="PTHR24282:SF255">
    <property type="entry name" value="CYTOCHROME P450 72A11-RELATED"/>
    <property type="match status" value="1"/>
</dbReference>
<comment type="similarity">
    <text evidence="2 11">Belongs to the cytochrome P450 family.</text>
</comment>
<evidence type="ECO:0000313" key="12">
    <source>
        <dbReference type="EMBL" id="CAK9325298.1"/>
    </source>
</evidence>
<keyword evidence="4" id="KW-0812">Transmembrane</keyword>
<evidence type="ECO:0000256" key="3">
    <source>
        <dbReference type="ARBA" id="ARBA00022617"/>
    </source>
</evidence>
<organism evidence="12 13">
    <name type="scientific">Citrullus colocynthis</name>
    <name type="common">colocynth</name>
    <dbReference type="NCBI Taxonomy" id="252529"/>
    <lineage>
        <taxon>Eukaryota</taxon>
        <taxon>Viridiplantae</taxon>
        <taxon>Streptophyta</taxon>
        <taxon>Embryophyta</taxon>
        <taxon>Tracheophyta</taxon>
        <taxon>Spermatophyta</taxon>
        <taxon>Magnoliopsida</taxon>
        <taxon>eudicotyledons</taxon>
        <taxon>Gunneridae</taxon>
        <taxon>Pentapetalae</taxon>
        <taxon>rosids</taxon>
        <taxon>fabids</taxon>
        <taxon>Cucurbitales</taxon>
        <taxon>Cucurbitaceae</taxon>
        <taxon>Benincaseae</taxon>
        <taxon>Citrullus</taxon>
    </lineage>
</organism>
<keyword evidence="3 11" id="KW-0349">Heme</keyword>
<reference evidence="12 13" key="1">
    <citation type="submission" date="2024-03" db="EMBL/GenBank/DDBJ databases">
        <authorList>
            <person name="Gkanogiannis A."/>
            <person name="Becerra Lopez-Lavalle L."/>
        </authorList>
    </citation>
    <scope>NUCLEOTIDE SEQUENCE [LARGE SCALE GENOMIC DNA]</scope>
</reference>
<dbReference type="PANTHER" id="PTHR24282">
    <property type="entry name" value="CYTOCHROME P450 FAMILY MEMBER"/>
    <property type="match status" value="1"/>
</dbReference>
<evidence type="ECO:0000256" key="10">
    <source>
        <dbReference type="ARBA" id="ARBA00023136"/>
    </source>
</evidence>
<evidence type="ECO:0000313" key="13">
    <source>
        <dbReference type="Proteomes" id="UP001642487"/>
    </source>
</evidence>
<evidence type="ECO:0000256" key="9">
    <source>
        <dbReference type="ARBA" id="ARBA00023033"/>
    </source>
</evidence>